<proteinExistence type="predicted"/>
<evidence type="ECO:0000313" key="3">
    <source>
        <dbReference type="Proteomes" id="UP000693946"/>
    </source>
</evidence>
<dbReference type="EMBL" id="JAGKHQ010000020">
    <property type="protein sequence ID" value="KAG7479902.1"/>
    <property type="molecule type" value="Genomic_DNA"/>
</dbReference>
<evidence type="ECO:0000313" key="2">
    <source>
        <dbReference type="EMBL" id="KAG7479902.1"/>
    </source>
</evidence>
<protein>
    <submittedName>
        <fullName evidence="2">Uncharacterized protein</fullName>
    </submittedName>
</protein>
<dbReference type="AlphaFoldDB" id="A0AAV6Q279"/>
<feature type="compositionally biased region" description="Basic residues" evidence="1">
    <location>
        <begin position="125"/>
        <end position="134"/>
    </location>
</feature>
<reference evidence="2 3" key="1">
    <citation type="journal article" date="2021" name="Sci. Rep.">
        <title>Chromosome anchoring in Senegalese sole (Solea senegalensis) reveals sex-associated markers and genome rearrangements in flatfish.</title>
        <authorList>
            <person name="Guerrero-Cozar I."/>
            <person name="Gomez-Garrido J."/>
            <person name="Berbel C."/>
            <person name="Martinez-Blanch J.F."/>
            <person name="Alioto T."/>
            <person name="Claros M.G."/>
            <person name="Gagnaire P.A."/>
            <person name="Manchado M."/>
        </authorList>
    </citation>
    <scope>NUCLEOTIDE SEQUENCE [LARGE SCALE GENOMIC DNA]</scope>
    <source>
        <strain evidence="2">Sse05_10M</strain>
    </source>
</reference>
<dbReference type="Proteomes" id="UP000693946">
    <property type="component" value="Linkage Group LG8"/>
</dbReference>
<feature type="region of interest" description="Disordered" evidence="1">
    <location>
        <begin position="1"/>
        <end position="77"/>
    </location>
</feature>
<sequence>MRGVKIKRQERSSALTESAHKDSNADLKRRELAPLTRPGFSPPVTELDLNSSGERGDTEGEENEKRELKATSKTEKKKLTTCLDKGKRERSLWLPPLVQCVASRPVGVGFCDGNHGPGQPLCLQRSRKRRRPRK</sequence>
<feature type="compositionally biased region" description="Basic and acidic residues" evidence="1">
    <location>
        <begin position="54"/>
        <end position="77"/>
    </location>
</feature>
<organism evidence="2 3">
    <name type="scientific">Solea senegalensis</name>
    <name type="common">Senegalese sole</name>
    <dbReference type="NCBI Taxonomy" id="28829"/>
    <lineage>
        <taxon>Eukaryota</taxon>
        <taxon>Metazoa</taxon>
        <taxon>Chordata</taxon>
        <taxon>Craniata</taxon>
        <taxon>Vertebrata</taxon>
        <taxon>Euteleostomi</taxon>
        <taxon>Actinopterygii</taxon>
        <taxon>Neopterygii</taxon>
        <taxon>Teleostei</taxon>
        <taxon>Neoteleostei</taxon>
        <taxon>Acanthomorphata</taxon>
        <taxon>Carangaria</taxon>
        <taxon>Pleuronectiformes</taxon>
        <taxon>Pleuronectoidei</taxon>
        <taxon>Soleidae</taxon>
        <taxon>Solea</taxon>
    </lineage>
</organism>
<comment type="caution">
    <text evidence="2">The sequence shown here is derived from an EMBL/GenBank/DDBJ whole genome shotgun (WGS) entry which is preliminary data.</text>
</comment>
<gene>
    <name evidence="2" type="ORF">JOB18_038506</name>
</gene>
<accession>A0AAV6Q279</accession>
<keyword evidence="3" id="KW-1185">Reference proteome</keyword>
<feature type="compositionally biased region" description="Basic and acidic residues" evidence="1">
    <location>
        <begin position="18"/>
        <end position="32"/>
    </location>
</feature>
<feature type="region of interest" description="Disordered" evidence="1">
    <location>
        <begin position="111"/>
        <end position="134"/>
    </location>
</feature>
<evidence type="ECO:0000256" key="1">
    <source>
        <dbReference type="SAM" id="MobiDB-lite"/>
    </source>
</evidence>
<name>A0AAV6Q279_SOLSE</name>